<dbReference type="OrthoDB" id="4664297at2759"/>
<dbReference type="PANTHER" id="PTHR42943">
    <property type="entry name" value="GLUTATHIONE S-TRANSFERASE KAPPA"/>
    <property type="match status" value="1"/>
</dbReference>
<dbReference type="STRING" id="133385.A0A2T9Y4Q9"/>
<evidence type="ECO:0000313" key="1">
    <source>
        <dbReference type="EMBL" id="PVU87321.1"/>
    </source>
</evidence>
<organism evidence="1 2">
    <name type="scientific">Smittium simulii</name>
    <dbReference type="NCBI Taxonomy" id="133385"/>
    <lineage>
        <taxon>Eukaryota</taxon>
        <taxon>Fungi</taxon>
        <taxon>Fungi incertae sedis</taxon>
        <taxon>Zoopagomycota</taxon>
        <taxon>Kickxellomycotina</taxon>
        <taxon>Harpellomycetes</taxon>
        <taxon>Harpellales</taxon>
        <taxon>Legeriomycetaceae</taxon>
        <taxon>Smittium</taxon>
    </lineage>
</organism>
<evidence type="ECO:0000313" key="2">
    <source>
        <dbReference type="Proteomes" id="UP000245383"/>
    </source>
</evidence>
<dbReference type="GO" id="GO:0004602">
    <property type="term" value="F:glutathione peroxidase activity"/>
    <property type="evidence" value="ECO:0007669"/>
    <property type="project" value="TreeGrafter"/>
</dbReference>
<dbReference type="GO" id="GO:0004364">
    <property type="term" value="F:glutathione transferase activity"/>
    <property type="evidence" value="ECO:0007669"/>
    <property type="project" value="TreeGrafter"/>
</dbReference>
<dbReference type="InterPro" id="IPR051924">
    <property type="entry name" value="GST_Kappa/NadH"/>
</dbReference>
<proteinExistence type="predicted"/>
<dbReference type="GO" id="GO:0005739">
    <property type="term" value="C:mitochondrion"/>
    <property type="evidence" value="ECO:0007669"/>
    <property type="project" value="TreeGrafter"/>
</dbReference>
<gene>
    <name evidence="1" type="ORF">BB561_006391</name>
</gene>
<name>A0A2T9Y4Q9_9FUNG</name>
<keyword evidence="2" id="KW-1185">Reference proteome</keyword>
<reference evidence="1 2" key="1">
    <citation type="journal article" date="2018" name="MBio">
        <title>Comparative Genomics Reveals the Core Gene Toolbox for the Fungus-Insect Symbiosis.</title>
        <authorList>
            <person name="Wang Y."/>
            <person name="Stata M."/>
            <person name="Wang W."/>
            <person name="Stajich J.E."/>
            <person name="White M.M."/>
            <person name="Moncalvo J.M."/>
        </authorList>
    </citation>
    <scope>NUCLEOTIDE SEQUENCE [LARGE SCALE GENOMIC DNA]</scope>
    <source>
        <strain evidence="1 2">SWE-8-4</strain>
    </source>
</reference>
<dbReference type="GO" id="GO:0006749">
    <property type="term" value="P:glutathione metabolic process"/>
    <property type="evidence" value="ECO:0007669"/>
    <property type="project" value="TreeGrafter"/>
</dbReference>
<protein>
    <recommendedName>
        <fullName evidence="3">DSBA-like thioredoxin domain-containing protein</fullName>
    </recommendedName>
</protein>
<dbReference type="PANTHER" id="PTHR42943:SF2">
    <property type="entry name" value="GLUTATHIONE S-TRANSFERASE KAPPA 1"/>
    <property type="match status" value="1"/>
</dbReference>
<dbReference type="Proteomes" id="UP000245383">
    <property type="component" value="Unassembled WGS sequence"/>
</dbReference>
<dbReference type="AlphaFoldDB" id="A0A2T9Y4Q9"/>
<dbReference type="EMBL" id="MBFR01000515">
    <property type="protein sequence ID" value="PVU87321.1"/>
    <property type="molecule type" value="Genomic_DNA"/>
</dbReference>
<evidence type="ECO:0008006" key="3">
    <source>
        <dbReference type="Google" id="ProtNLM"/>
    </source>
</evidence>
<comment type="caution">
    <text evidence="1">The sequence shown here is derived from an EMBL/GenBank/DDBJ whole genome shotgun (WGS) entry which is preliminary data.</text>
</comment>
<dbReference type="GO" id="GO:0005777">
    <property type="term" value="C:peroxisome"/>
    <property type="evidence" value="ECO:0007669"/>
    <property type="project" value="TreeGrafter"/>
</dbReference>
<sequence>MSSPAVKVYFDFNSPFSVVSIMRLYQISKNVKPSEEYEFFTANITHPVLKKVTYDLKPISFGIVLKRMGAPIPAIVPGSKRAEYMWYDVSRTLKSMGFDAINPKKLANWPQRTKRVNNVIYLLQYPKLLAQAAEEVLPAQTAAQLATLLSPASSQECFNLAIEFAYQTCFAMYRENRIIDSEEALTVILSRTFAALSFHEIPVLTGALARISKMSQKTIRFESDSTNSAFESNVFGVPSFYTETAPNLFWGNERLIDAAIHAYSGSSNPEAKL</sequence>
<dbReference type="Gene3D" id="3.40.30.10">
    <property type="entry name" value="Glutaredoxin"/>
    <property type="match status" value="2"/>
</dbReference>
<accession>A0A2T9Y4Q9</accession>